<accession>A0A845HFM4</accession>
<proteinExistence type="predicted"/>
<reference evidence="2 3" key="1">
    <citation type="submission" date="2019-12" db="EMBL/GenBank/DDBJ databases">
        <title>Novel species isolated from a subtropical stream in China.</title>
        <authorList>
            <person name="Lu H."/>
        </authorList>
    </citation>
    <scope>NUCLEOTIDE SEQUENCE [LARGE SCALE GENOMIC DNA]</scope>
    <source>
        <strain evidence="2 3">FT107W</strain>
    </source>
</reference>
<evidence type="ECO:0000313" key="2">
    <source>
        <dbReference type="EMBL" id="MYN17137.1"/>
    </source>
</evidence>
<keyword evidence="1" id="KW-0732">Signal</keyword>
<keyword evidence="3" id="KW-1185">Reference proteome</keyword>
<evidence type="ECO:0008006" key="4">
    <source>
        <dbReference type="Google" id="ProtNLM"/>
    </source>
</evidence>
<name>A0A845HFM4_9BURK</name>
<evidence type="ECO:0000313" key="3">
    <source>
        <dbReference type="Proteomes" id="UP000484875"/>
    </source>
</evidence>
<gene>
    <name evidence="2" type="ORF">GTP81_10275</name>
</gene>
<feature type="chain" id="PRO_5032620994" description="DUF3617 family protein" evidence="1">
    <location>
        <begin position="22"/>
        <end position="185"/>
    </location>
</feature>
<evidence type="ECO:0000256" key="1">
    <source>
        <dbReference type="SAM" id="SignalP"/>
    </source>
</evidence>
<dbReference type="RefSeq" id="WP_161089782.1">
    <property type="nucleotide sequence ID" value="NZ_WWCV01000014.1"/>
</dbReference>
<dbReference type="EMBL" id="WWCV01000014">
    <property type="protein sequence ID" value="MYN17137.1"/>
    <property type="molecule type" value="Genomic_DNA"/>
</dbReference>
<dbReference type="Proteomes" id="UP000484875">
    <property type="component" value="Unassembled WGS sequence"/>
</dbReference>
<dbReference type="AlphaFoldDB" id="A0A845HFM4"/>
<sequence>MKHIYSAMGAALFCTFSLCHAADEAVAPRALEEGRAAINYKSDGDGMIVDFANSTEAEACKGMVPVGRVYAAELLRKKLLGFIAKMVEKSNRNLANALPEIETGVKADEPLQIRGYSSYSSSNGPFRSSGFCGPRTLRFTPQSQHRYQVMFNFVSGGCEQTITDVTQPEQSVPVEAEVILSCPKP</sequence>
<organism evidence="2 3">
    <name type="scientific">Duganella vulcania</name>
    <dbReference type="NCBI Taxonomy" id="2692166"/>
    <lineage>
        <taxon>Bacteria</taxon>
        <taxon>Pseudomonadati</taxon>
        <taxon>Pseudomonadota</taxon>
        <taxon>Betaproteobacteria</taxon>
        <taxon>Burkholderiales</taxon>
        <taxon>Oxalobacteraceae</taxon>
        <taxon>Telluria group</taxon>
        <taxon>Duganella</taxon>
    </lineage>
</organism>
<feature type="signal peptide" evidence="1">
    <location>
        <begin position="1"/>
        <end position="21"/>
    </location>
</feature>
<protein>
    <recommendedName>
        <fullName evidence="4">DUF3617 family protein</fullName>
    </recommendedName>
</protein>
<comment type="caution">
    <text evidence="2">The sequence shown here is derived from an EMBL/GenBank/DDBJ whole genome shotgun (WGS) entry which is preliminary data.</text>
</comment>